<proteinExistence type="predicted"/>
<evidence type="ECO:0000313" key="3">
    <source>
        <dbReference type="EMBL" id="MCJ2182905.1"/>
    </source>
</evidence>
<dbReference type="RefSeq" id="WP_244019674.1">
    <property type="nucleotide sequence ID" value="NZ_JALHLF010000029.1"/>
</dbReference>
<dbReference type="PANTHER" id="PTHR30273">
    <property type="entry name" value="PERIPLASMIC SIGNAL SENSOR AND SIGMA FACTOR ACTIVATOR FECR-RELATED"/>
    <property type="match status" value="1"/>
</dbReference>
<feature type="region of interest" description="Disordered" evidence="1">
    <location>
        <begin position="79"/>
        <end position="102"/>
    </location>
</feature>
<dbReference type="Pfam" id="PF04773">
    <property type="entry name" value="FecR"/>
    <property type="match status" value="1"/>
</dbReference>
<feature type="region of interest" description="Disordered" evidence="1">
    <location>
        <begin position="343"/>
        <end position="375"/>
    </location>
</feature>
<name>A0ABT0BCV6_9SPHN</name>
<dbReference type="Gene3D" id="2.60.120.1440">
    <property type="match status" value="1"/>
</dbReference>
<feature type="compositionally biased region" description="Basic and acidic residues" evidence="1">
    <location>
        <begin position="87"/>
        <end position="102"/>
    </location>
</feature>
<gene>
    <name evidence="3" type="ORF">MTR62_09405</name>
</gene>
<evidence type="ECO:0000259" key="2">
    <source>
        <dbReference type="Pfam" id="PF04773"/>
    </source>
</evidence>
<feature type="compositionally biased region" description="Low complexity" evidence="1">
    <location>
        <begin position="360"/>
        <end position="375"/>
    </location>
</feature>
<dbReference type="InterPro" id="IPR006860">
    <property type="entry name" value="FecR"/>
</dbReference>
<dbReference type="EMBL" id="JALHLF010000029">
    <property type="protein sequence ID" value="MCJ2182905.1"/>
    <property type="molecule type" value="Genomic_DNA"/>
</dbReference>
<sequence>MQQDAPTSLHRSEIEAEAARLYLAAQTSGDWTQAFAWIERDPAHGYAFAKVEASWDLSGRLEELALDPLIADTAPRAPGDALAQARPHGEAPEPANDRSDPARRGISRRTLAAAAASGVFAVTGALGLRHWMGRTIYETAIGETRQIDLADGSHIHLNTHSRVAVSFGARYRAVDLLMGEARFDIAHDARRPFVVDAGACSFRVLGTVFNIRFGHELTELTVLSGRVAVHGAGIAPIAVSARQYAAISDSRVGVTTLGEPELAQRTAWEHGIISFDGETLEQAVSELNRYRAKPLVIGAPQIAALRIGGTVRAADSQTFVETLQTSFGIRALDGAKSVLLMPGPDFTADGTPSPSARPVTAPASPGLSSPSLTPH</sequence>
<keyword evidence="4" id="KW-1185">Reference proteome</keyword>
<dbReference type="PANTHER" id="PTHR30273:SF2">
    <property type="entry name" value="PROTEIN FECR"/>
    <property type="match status" value="1"/>
</dbReference>
<reference evidence="3" key="1">
    <citation type="submission" date="2022-03" db="EMBL/GenBank/DDBJ databases">
        <title>Identification of a novel bacterium isolated from mangrove sediments.</title>
        <authorList>
            <person name="Pan X."/>
        </authorList>
    </citation>
    <scope>NUCLEOTIDE SEQUENCE</scope>
    <source>
        <strain evidence="3">B1949</strain>
    </source>
</reference>
<evidence type="ECO:0000313" key="4">
    <source>
        <dbReference type="Proteomes" id="UP001162881"/>
    </source>
</evidence>
<evidence type="ECO:0000256" key="1">
    <source>
        <dbReference type="SAM" id="MobiDB-lite"/>
    </source>
</evidence>
<organism evidence="3 4">
    <name type="scientific">Novosphingobium organovorum</name>
    <dbReference type="NCBI Taxonomy" id="2930092"/>
    <lineage>
        <taxon>Bacteria</taxon>
        <taxon>Pseudomonadati</taxon>
        <taxon>Pseudomonadota</taxon>
        <taxon>Alphaproteobacteria</taxon>
        <taxon>Sphingomonadales</taxon>
        <taxon>Sphingomonadaceae</taxon>
        <taxon>Novosphingobium</taxon>
    </lineage>
</organism>
<feature type="domain" description="FecR protein" evidence="2">
    <location>
        <begin position="137"/>
        <end position="227"/>
    </location>
</feature>
<dbReference type="InterPro" id="IPR012373">
    <property type="entry name" value="Ferrdict_sens_TM"/>
</dbReference>
<accession>A0ABT0BCV6</accession>
<dbReference type="Proteomes" id="UP001162881">
    <property type="component" value="Unassembled WGS sequence"/>
</dbReference>
<protein>
    <submittedName>
        <fullName evidence="3">FecR domain-containing protein</fullName>
    </submittedName>
</protein>
<comment type="caution">
    <text evidence="3">The sequence shown here is derived from an EMBL/GenBank/DDBJ whole genome shotgun (WGS) entry which is preliminary data.</text>
</comment>